<dbReference type="Proteomes" id="UP001220022">
    <property type="component" value="Unassembled WGS sequence"/>
</dbReference>
<protein>
    <submittedName>
        <fullName evidence="2">IS3 family transposase</fullName>
    </submittedName>
</protein>
<sequence>MTEKYEFIDGEAGNYPVRRMCVWAGVSTSGFHQWRSRPLSSTAGRRAELKAIIRQVFSDSHETYGYRRVHAALQRMNVQAGPELIHALMRELGLFPCQPRPWRVTTVADDAAPQTPDLVARDFTADAPGLKLVRGLHRRMLTKLLRDAFGLDCRLIVHPAWSDDSGDQQATLAVALVRGLP</sequence>
<keyword evidence="3" id="KW-1185">Reference proteome</keyword>
<dbReference type="InterPro" id="IPR050900">
    <property type="entry name" value="Transposase_IS3/IS150/IS904"/>
</dbReference>
<organism evidence="2 3">
    <name type="scientific">Streptantibioticus ferralitis</name>
    <dbReference type="NCBI Taxonomy" id="236510"/>
    <lineage>
        <taxon>Bacteria</taxon>
        <taxon>Bacillati</taxon>
        <taxon>Actinomycetota</taxon>
        <taxon>Actinomycetes</taxon>
        <taxon>Kitasatosporales</taxon>
        <taxon>Streptomycetaceae</taxon>
        <taxon>Streptantibioticus</taxon>
    </lineage>
</organism>
<reference evidence="2 3" key="1">
    <citation type="submission" date="2023-03" db="EMBL/GenBank/DDBJ databases">
        <title>Draft genome sequence of type strain Streptomyces ferralitis JCM 14344.</title>
        <authorList>
            <person name="Klaysubun C."/>
            <person name="Duangmal K."/>
        </authorList>
    </citation>
    <scope>NUCLEOTIDE SEQUENCE [LARGE SCALE GENOMIC DNA]</scope>
    <source>
        <strain evidence="2 3">JCM 14344</strain>
    </source>
</reference>
<dbReference type="PANTHER" id="PTHR46889:SF4">
    <property type="entry name" value="TRANSPOSASE INSO FOR INSERTION SEQUENCE ELEMENT IS911B-RELATED"/>
    <property type="match status" value="1"/>
</dbReference>
<feature type="domain" description="HTH-like" evidence="1">
    <location>
        <begin position="47"/>
        <end position="99"/>
    </location>
</feature>
<gene>
    <name evidence="2" type="ORF">P2L57_36545</name>
</gene>
<comment type="caution">
    <text evidence="2">The sequence shown here is derived from an EMBL/GenBank/DDBJ whole genome shotgun (WGS) entry which is preliminary data.</text>
</comment>
<dbReference type="PANTHER" id="PTHR46889">
    <property type="entry name" value="TRANSPOSASE INSF FOR INSERTION SEQUENCE IS3B-RELATED"/>
    <property type="match status" value="1"/>
</dbReference>
<proteinExistence type="predicted"/>
<dbReference type="InterPro" id="IPR025948">
    <property type="entry name" value="HTH-like_dom"/>
</dbReference>
<accession>A0ABT5ZBH6</accession>
<evidence type="ECO:0000313" key="3">
    <source>
        <dbReference type="Proteomes" id="UP001220022"/>
    </source>
</evidence>
<evidence type="ECO:0000313" key="2">
    <source>
        <dbReference type="EMBL" id="MDF2261033.1"/>
    </source>
</evidence>
<name>A0ABT5ZBH6_9ACTN</name>
<dbReference type="Pfam" id="PF13276">
    <property type="entry name" value="HTH_21"/>
    <property type="match status" value="1"/>
</dbReference>
<evidence type="ECO:0000259" key="1">
    <source>
        <dbReference type="Pfam" id="PF13276"/>
    </source>
</evidence>
<dbReference type="RefSeq" id="WP_275822231.1">
    <property type="nucleotide sequence ID" value="NZ_BAAANM010000042.1"/>
</dbReference>
<dbReference type="EMBL" id="JARHTQ010000045">
    <property type="protein sequence ID" value="MDF2261033.1"/>
    <property type="molecule type" value="Genomic_DNA"/>
</dbReference>